<dbReference type="RefSeq" id="WP_143097038.1">
    <property type="nucleotide sequence ID" value="NZ_BJXR01000013.1"/>
</dbReference>
<gene>
    <name evidence="2" type="ORF">SAMN05443572_102955</name>
</gene>
<evidence type="ECO:0000256" key="1">
    <source>
        <dbReference type="SAM" id="SignalP"/>
    </source>
</evidence>
<proteinExistence type="predicted"/>
<sequence length="248" mass="26603">MRWVPGRKARGLLTAVVCAGLFAGCADGGAVSPSGDAASSAQALTTLPPRVGLTLQAIRDAGSNLPYCDLYKDYLTPQVLQAYYSDQGFDGCVVAWIGDTGETLEVNTNYAEDVYRVYVKRSGPVLNNTVYRKLGDGVGPVDLRLGGPPGSAVNTFTLALDERGFPTVAWLKKASPHFSNVELRASRWDGQAWHPLGGVLNVNDAPDSVASQPVLSWDVQERPVLRWVETTGGSTVSVTRTWTGSTWE</sequence>
<keyword evidence="1" id="KW-0732">Signal</keyword>
<dbReference type="EMBL" id="FOIB01000002">
    <property type="protein sequence ID" value="SET63328.1"/>
    <property type="molecule type" value="Genomic_DNA"/>
</dbReference>
<organism evidence="2 3">
    <name type="scientific">Myxococcus fulvus</name>
    <dbReference type="NCBI Taxonomy" id="33"/>
    <lineage>
        <taxon>Bacteria</taxon>
        <taxon>Pseudomonadati</taxon>
        <taxon>Myxococcota</taxon>
        <taxon>Myxococcia</taxon>
        <taxon>Myxococcales</taxon>
        <taxon>Cystobacterineae</taxon>
        <taxon>Myxococcaceae</taxon>
        <taxon>Myxococcus</taxon>
    </lineage>
</organism>
<evidence type="ECO:0000313" key="3">
    <source>
        <dbReference type="Proteomes" id="UP000183760"/>
    </source>
</evidence>
<reference evidence="2 3" key="1">
    <citation type="submission" date="2016-10" db="EMBL/GenBank/DDBJ databases">
        <authorList>
            <person name="Varghese N."/>
            <person name="Submissions S."/>
        </authorList>
    </citation>
    <scope>NUCLEOTIDE SEQUENCE [LARGE SCALE GENOMIC DNA]</scope>
    <source>
        <strain evidence="2 3">DSM 16525</strain>
    </source>
</reference>
<feature type="signal peptide" evidence="1">
    <location>
        <begin position="1"/>
        <end position="28"/>
    </location>
</feature>
<dbReference type="PROSITE" id="PS51257">
    <property type="entry name" value="PROKAR_LIPOPROTEIN"/>
    <property type="match status" value="1"/>
</dbReference>
<name>A0ABY1C453_MYXFU</name>
<keyword evidence="3" id="KW-1185">Reference proteome</keyword>
<comment type="caution">
    <text evidence="2">The sequence shown here is derived from an EMBL/GenBank/DDBJ whole genome shotgun (WGS) entry which is preliminary data.</text>
</comment>
<dbReference type="Proteomes" id="UP000183760">
    <property type="component" value="Unassembled WGS sequence"/>
</dbReference>
<evidence type="ECO:0000313" key="2">
    <source>
        <dbReference type="EMBL" id="SET63328.1"/>
    </source>
</evidence>
<feature type="chain" id="PRO_5047035616" description="Lipoprotein" evidence="1">
    <location>
        <begin position="29"/>
        <end position="248"/>
    </location>
</feature>
<protein>
    <recommendedName>
        <fullName evidence="4">Lipoprotein</fullName>
    </recommendedName>
</protein>
<evidence type="ECO:0008006" key="4">
    <source>
        <dbReference type="Google" id="ProtNLM"/>
    </source>
</evidence>
<accession>A0ABY1C453</accession>